<keyword evidence="1" id="KW-1003">Cell membrane</keyword>
<accession>A0ABY6GJF9</accession>
<dbReference type="CDD" id="cd04179">
    <property type="entry name" value="DPM_DPG-synthase_like"/>
    <property type="match status" value="1"/>
</dbReference>
<dbReference type="InterPro" id="IPR001173">
    <property type="entry name" value="Glyco_trans_2-like"/>
</dbReference>
<keyword evidence="7" id="KW-0472">Membrane</keyword>
<sequence>MSRPLSIVIAVLNEARNVGPVCAELSKMAASFPEHEVIFVNDGSTDDTLASLRAARAAGLTQMRIISHDRRLGKSAALRTGIEAAQGQWIATMDGDGQDDPATIIAMYRAATHAMEAEAEAPIVVGVRRKRRDGLSRRLATRIANGLRQKLLKDGCPDTGAPMKLFRRDMFLRLPQFEGLHRFLPALFGTYGAKLICIETQHRPRLHGSSKYTNFGRACVGLRDMMGVAWLQNRTRLPRQLTEE</sequence>
<evidence type="ECO:0000313" key="10">
    <source>
        <dbReference type="Proteomes" id="UP001163831"/>
    </source>
</evidence>
<proteinExistence type="predicted"/>
<keyword evidence="4" id="KW-0812">Transmembrane</keyword>
<gene>
    <name evidence="9" type="ORF">N5W20_07740</name>
</gene>
<reference evidence="9" key="1">
    <citation type="submission" date="2022-10" db="EMBL/GenBank/DDBJ databases">
        <title>Candidatus Kirkpatrella diaphorinas gen. nov., sp. nov., an uncultured endosymbiont identified in a population of Diaphorina citri from Hawaii.</title>
        <authorList>
            <person name="Henry E.M."/>
            <person name="Carlson C.R."/>
            <person name="Kuo Y.-W."/>
        </authorList>
    </citation>
    <scope>NUCLEOTIDE SEQUENCE</scope>
    <source>
        <strain evidence="9">CADCRV1</strain>
    </source>
</reference>
<evidence type="ECO:0000256" key="2">
    <source>
        <dbReference type="ARBA" id="ARBA00022676"/>
    </source>
</evidence>
<keyword evidence="2" id="KW-0328">Glycosyltransferase</keyword>
<dbReference type="SUPFAM" id="SSF53448">
    <property type="entry name" value="Nucleotide-diphospho-sugar transferases"/>
    <property type="match status" value="1"/>
</dbReference>
<evidence type="ECO:0000256" key="5">
    <source>
        <dbReference type="ARBA" id="ARBA00022985"/>
    </source>
</evidence>
<dbReference type="InterPro" id="IPR050256">
    <property type="entry name" value="Glycosyltransferase_2"/>
</dbReference>
<protein>
    <submittedName>
        <fullName evidence="9">Glycosyltransferase family 2 protein</fullName>
    </submittedName>
</protein>
<evidence type="ECO:0000313" key="9">
    <source>
        <dbReference type="EMBL" id="UYH50978.1"/>
    </source>
</evidence>
<evidence type="ECO:0000259" key="8">
    <source>
        <dbReference type="Pfam" id="PF00535"/>
    </source>
</evidence>
<dbReference type="EMBL" id="CP107052">
    <property type="protein sequence ID" value="UYH50978.1"/>
    <property type="molecule type" value="Genomic_DNA"/>
</dbReference>
<feature type="domain" description="Glycosyltransferase 2-like" evidence="8">
    <location>
        <begin position="6"/>
        <end position="171"/>
    </location>
</feature>
<keyword evidence="5" id="KW-0448">Lipopolysaccharide biosynthesis</keyword>
<dbReference type="Pfam" id="PF00535">
    <property type="entry name" value="Glycos_transf_2"/>
    <property type="match status" value="1"/>
</dbReference>
<keyword evidence="10" id="KW-1185">Reference proteome</keyword>
<name>A0ABY6GJF9_9PROT</name>
<evidence type="ECO:0000256" key="1">
    <source>
        <dbReference type="ARBA" id="ARBA00022475"/>
    </source>
</evidence>
<dbReference type="Proteomes" id="UP001163831">
    <property type="component" value="Chromosome"/>
</dbReference>
<evidence type="ECO:0000256" key="4">
    <source>
        <dbReference type="ARBA" id="ARBA00022692"/>
    </source>
</evidence>
<evidence type="ECO:0000256" key="3">
    <source>
        <dbReference type="ARBA" id="ARBA00022679"/>
    </source>
</evidence>
<evidence type="ECO:0000256" key="6">
    <source>
        <dbReference type="ARBA" id="ARBA00022989"/>
    </source>
</evidence>
<dbReference type="PANTHER" id="PTHR48090:SF3">
    <property type="entry name" value="UNDECAPRENYL-PHOSPHATE 4-DEOXY-4-FORMAMIDO-L-ARABINOSE TRANSFERASE"/>
    <property type="match status" value="1"/>
</dbReference>
<dbReference type="PANTHER" id="PTHR48090">
    <property type="entry name" value="UNDECAPRENYL-PHOSPHATE 4-DEOXY-4-FORMAMIDO-L-ARABINOSE TRANSFERASE-RELATED"/>
    <property type="match status" value="1"/>
</dbReference>
<dbReference type="Gene3D" id="3.90.550.10">
    <property type="entry name" value="Spore Coat Polysaccharide Biosynthesis Protein SpsA, Chain A"/>
    <property type="match status" value="1"/>
</dbReference>
<evidence type="ECO:0000256" key="7">
    <source>
        <dbReference type="ARBA" id="ARBA00023136"/>
    </source>
</evidence>
<keyword evidence="3" id="KW-0808">Transferase</keyword>
<keyword evidence="6" id="KW-1133">Transmembrane helix</keyword>
<dbReference type="RefSeq" id="WP_319806570.1">
    <property type="nucleotide sequence ID" value="NZ_CP107052.1"/>
</dbReference>
<organism evidence="9 10">
    <name type="scientific">Candidatus Kirkpatrickella diaphorinae</name>
    <dbReference type="NCBI Taxonomy" id="2984322"/>
    <lineage>
        <taxon>Bacteria</taxon>
        <taxon>Pseudomonadati</taxon>
        <taxon>Pseudomonadota</taxon>
        <taxon>Alphaproteobacteria</taxon>
        <taxon>Acetobacterales</taxon>
        <taxon>Acetobacteraceae</taxon>
        <taxon>Candidatus Kirkpatrickella</taxon>
    </lineage>
</organism>
<dbReference type="InterPro" id="IPR029044">
    <property type="entry name" value="Nucleotide-diphossugar_trans"/>
</dbReference>